<evidence type="ECO:0000256" key="2">
    <source>
        <dbReference type="ARBA" id="ARBA00022525"/>
    </source>
</evidence>
<feature type="coiled-coil region" evidence="4">
    <location>
        <begin position="54"/>
        <end position="228"/>
    </location>
</feature>
<dbReference type="SUPFAM" id="SSF49842">
    <property type="entry name" value="TNF-like"/>
    <property type="match status" value="1"/>
</dbReference>
<dbReference type="SUPFAM" id="SSF57997">
    <property type="entry name" value="Tropomyosin"/>
    <property type="match status" value="2"/>
</dbReference>
<reference evidence="7" key="3">
    <citation type="submission" date="2025-09" db="UniProtKB">
        <authorList>
            <consortium name="Ensembl"/>
        </authorList>
    </citation>
    <scope>IDENTIFICATION</scope>
</reference>
<feature type="coiled-coil region" evidence="4">
    <location>
        <begin position="301"/>
        <end position="461"/>
    </location>
</feature>
<dbReference type="InterPro" id="IPR050392">
    <property type="entry name" value="Collagen/C1q_domain"/>
</dbReference>
<comment type="subcellular location">
    <subcellularLocation>
        <location evidence="1">Secreted</location>
        <location evidence="1">Extracellular space</location>
        <location evidence="1">Extracellular matrix</location>
    </subcellularLocation>
</comment>
<keyword evidence="5" id="KW-0732">Signal</keyword>
<dbReference type="Proteomes" id="UP000007635">
    <property type="component" value="Chromosome XXI"/>
</dbReference>
<evidence type="ECO:0000313" key="8">
    <source>
        <dbReference type="Proteomes" id="UP000007635"/>
    </source>
</evidence>
<keyword evidence="2" id="KW-0964">Secreted</keyword>
<feature type="domain" description="C1q" evidence="6">
    <location>
        <begin position="785"/>
        <end position="920"/>
    </location>
</feature>
<dbReference type="AlphaFoldDB" id="A0AAQ4PX35"/>
<sequence length="920" mass="103072">MRGAMLLVLLVCLCGTYAQTVPKTAALSTDQKITDIWDELKALRFIVEDQTVDLTNARADLRTLMRKSDALENENIEIKSRLKDYENSLLANSAELEATKAEQQLEKNKLTEAERKIADLTSRMKNSEINMATLTTELEATKSEQQLEKNKLAEARKLISDMTSRLTNAEKNMATLTTELEATKAEQQLEKNKMVEARKLITDMTSRLTNAEKNMATLTTELEATKAEQQLEKNKMVEARKLISDMNSRLTDIMNNVQAITAQMEASKAEKHLISADLKITDIWDELKALRFIVEDQTMDLTNARADLRTQMRKTNDLENENIEIRSRLTDTENNVVNIRAELEATKAEQQLEKNKLAEARNLLPDLNSRLTDTGNNVKAVTAQLEATKAEQQQEKNKLVEAERKIAELTSRLTNTVNNVEATKAEQQQEKNKLLVAERKISELTSRLTNTENNGEATKAEQQLEKNKMVEADRKISVIDSRLTDSRNIVVTTAAELDATKAEQQQEKNKLAEAERKIADVNSRLTDAGNNVKAVTAQLEATKAEQQLEKNKLVEAERQISVLSDNLARLVSRVTTYAGGAQNQNDVANSLIEQMAICKTKQQSFGHRLDDMQRTTSVTAAELATLVSKVATCEREAQNQKEAVNAIKEELDICKTKQQSFGNRLDDMQRTPTVTAGELVTLVSKVKTSEWEAQNQKQAVNALREELSVCRTKQQSIGNRLDDMQRKTAVTEAQLESLVSKVATSDRDAENYKREVNALFKELDTCKPKQPTIGDRLDEMPQPITGAPKVAFSAGLTTSGNIGPFTTETTLVYGRVFTNIGGAYNPETGIFTAPFKGVYYFRCTAFNNRKGQWMAVNLYHNHEIIMHNSEVANGHTTIANSLILQLEQGSVVYMCLQKNCGLYDDSTTWNTFSGFLLFTL</sequence>
<reference evidence="7 8" key="1">
    <citation type="journal article" date="2021" name="G3 (Bethesda)">
        <title>Improved contiguity of the threespine stickleback genome using long-read sequencing.</title>
        <authorList>
            <person name="Nath S."/>
            <person name="Shaw D.E."/>
            <person name="White M.A."/>
        </authorList>
    </citation>
    <scope>NUCLEOTIDE SEQUENCE [LARGE SCALE GENOMIC DNA]</scope>
    <source>
        <strain evidence="7 8">Lake Benthic</strain>
    </source>
</reference>
<evidence type="ECO:0000256" key="1">
    <source>
        <dbReference type="ARBA" id="ARBA00004498"/>
    </source>
</evidence>
<feature type="signal peptide" evidence="5">
    <location>
        <begin position="1"/>
        <end position="18"/>
    </location>
</feature>
<organism evidence="7 8">
    <name type="scientific">Gasterosteus aculeatus aculeatus</name>
    <name type="common">three-spined stickleback</name>
    <dbReference type="NCBI Taxonomy" id="481459"/>
    <lineage>
        <taxon>Eukaryota</taxon>
        <taxon>Metazoa</taxon>
        <taxon>Chordata</taxon>
        <taxon>Craniata</taxon>
        <taxon>Vertebrata</taxon>
        <taxon>Euteleostomi</taxon>
        <taxon>Actinopterygii</taxon>
        <taxon>Neopterygii</taxon>
        <taxon>Teleostei</taxon>
        <taxon>Neoteleostei</taxon>
        <taxon>Acanthomorphata</taxon>
        <taxon>Eupercaria</taxon>
        <taxon>Perciformes</taxon>
        <taxon>Cottioidei</taxon>
        <taxon>Gasterosteales</taxon>
        <taxon>Gasterosteidae</taxon>
        <taxon>Gasterosteus</taxon>
    </lineage>
</organism>
<dbReference type="GeneTree" id="ENSGT00940000163520"/>
<protein>
    <recommendedName>
        <fullName evidence="6">C1q domain-containing protein</fullName>
    </recommendedName>
</protein>
<dbReference type="Gene3D" id="2.60.120.40">
    <property type="match status" value="1"/>
</dbReference>
<dbReference type="PRINTS" id="PR00007">
    <property type="entry name" value="COMPLEMNTC1Q"/>
</dbReference>
<feature type="chain" id="PRO_5043052414" description="C1q domain-containing protein" evidence="5">
    <location>
        <begin position="19"/>
        <end position="920"/>
    </location>
</feature>
<dbReference type="InterPro" id="IPR001073">
    <property type="entry name" value="C1q_dom"/>
</dbReference>
<dbReference type="PANTHER" id="PTHR15427:SF50">
    <property type="entry name" value="COMPLEMENT C1Q TUMOR NECROSIS FACTOR-RELATED PROTEIN 2-LIKE"/>
    <property type="match status" value="1"/>
</dbReference>
<feature type="coiled-coil region" evidence="4">
    <location>
        <begin position="686"/>
        <end position="755"/>
    </location>
</feature>
<accession>A0AAQ4PX35</accession>
<feature type="coiled-coil region" evidence="4">
    <location>
        <begin position="623"/>
        <end position="657"/>
    </location>
</feature>
<reference evidence="7" key="2">
    <citation type="submission" date="2025-08" db="UniProtKB">
        <authorList>
            <consortium name="Ensembl"/>
        </authorList>
    </citation>
    <scope>IDENTIFICATION</scope>
</reference>
<evidence type="ECO:0000259" key="6">
    <source>
        <dbReference type="PROSITE" id="PS50871"/>
    </source>
</evidence>
<dbReference type="Ensembl" id="ENSGACT00000044034.1">
    <property type="protein sequence ID" value="ENSGACP00000043479.1"/>
    <property type="gene ID" value="ENSGACG00000033876.1"/>
</dbReference>
<name>A0AAQ4PX35_GASAC</name>
<dbReference type="SMART" id="SM00110">
    <property type="entry name" value="C1Q"/>
    <property type="match status" value="1"/>
</dbReference>
<proteinExistence type="predicted"/>
<dbReference type="Pfam" id="PF00386">
    <property type="entry name" value="C1q"/>
    <property type="match status" value="1"/>
</dbReference>
<feature type="coiled-coil region" evidence="4">
    <location>
        <begin position="494"/>
        <end position="573"/>
    </location>
</feature>
<keyword evidence="8" id="KW-1185">Reference proteome</keyword>
<evidence type="ECO:0000313" key="7">
    <source>
        <dbReference type="Ensembl" id="ENSGACP00000043479.1"/>
    </source>
</evidence>
<dbReference type="PANTHER" id="PTHR15427">
    <property type="entry name" value="EMILIN ELASTIN MICROFIBRIL INTERFACE-LOCATED PROTEIN ELASTIN MICROFIBRIL INTERFACER"/>
    <property type="match status" value="1"/>
</dbReference>
<dbReference type="InterPro" id="IPR008983">
    <property type="entry name" value="Tumour_necrosis_fac-like_dom"/>
</dbReference>
<keyword evidence="3" id="KW-0272">Extracellular matrix</keyword>
<keyword evidence="4" id="KW-0175">Coiled coil</keyword>
<evidence type="ECO:0000256" key="3">
    <source>
        <dbReference type="ARBA" id="ARBA00022530"/>
    </source>
</evidence>
<evidence type="ECO:0000256" key="4">
    <source>
        <dbReference type="SAM" id="Coils"/>
    </source>
</evidence>
<evidence type="ECO:0000256" key="5">
    <source>
        <dbReference type="SAM" id="SignalP"/>
    </source>
</evidence>
<dbReference type="PROSITE" id="PS50871">
    <property type="entry name" value="C1Q"/>
    <property type="match status" value="1"/>
</dbReference>